<dbReference type="Proteomes" id="UP000879542">
    <property type="component" value="Unassembled WGS sequence"/>
</dbReference>
<evidence type="ECO:0000313" key="3">
    <source>
        <dbReference type="Proteomes" id="UP000879542"/>
    </source>
</evidence>
<evidence type="ECO:0000313" key="2">
    <source>
        <dbReference type="EMBL" id="HBH2621731.1"/>
    </source>
</evidence>
<proteinExistence type="predicted"/>
<dbReference type="RefSeq" id="WP_003425619.1">
    <property type="nucleotide sequence ID" value="NZ_BIMY01000032.1"/>
</dbReference>
<gene>
    <name evidence="2" type="ORF">KRQ00_003540</name>
</gene>
<dbReference type="PROSITE" id="PS50943">
    <property type="entry name" value="HTH_CROC1"/>
    <property type="match status" value="1"/>
</dbReference>
<dbReference type="GO" id="GO:0003677">
    <property type="term" value="F:DNA binding"/>
    <property type="evidence" value="ECO:0007669"/>
    <property type="project" value="InterPro"/>
</dbReference>
<reference evidence="2" key="1">
    <citation type="journal article" date="2018" name="Genome Biol.">
        <title>SKESA: strategic k-mer extension for scrupulous assemblies.</title>
        <authorList>
            <person name="Souvorov A."/>
            <person name="Agarwala R."/>
            <person name="Lipman D.J."/>
        </authorList>
    </citation>
    <scope>NUCLEOTIDE SEQUENCE</scope>
    <source>
        <strain evidence="2">Clostridioides</strain>
    </source>
</reference>
<comment type="caution">
    <text evidence="2">The sequence shown here is derived from an EMBL/GenBank/DDBJ whole genome shotgun (WGS) entry which is preliminary data.</text>
</comment>
<dbReference type="EMBL" id="DAEQIJ010000026">
    <property type="protein sequence ID" value="HBH2621731.1"/>
    <property type="molecule type" value="Genomic_DNA"/>
</dbReference>
<organism evidence="2 3">
    <name type="scientific">Clostridioides difficile</name>
    <name type="common">Peptoclostridium difficile</name>
    <dbReference type="NCBI Taxonomy" id="1496"/>
    <lineage>
        <taxon>Bacteria</taxon>
        <taxon>Bacillati</taxon>
        <taxon>Bacillota</taxon>
        <taxon>Clostridia</taxon>
        <taxon>Peptostreptococcales</taxon>
        <taxon>Peptostreptococcaceae</taxon>
        <taxon>Clostridioides</taxon>
    </lineage>
</organism>
<name>A0A9P3WV23_CLODI</name>
<accession>A0A9P3WV23</accession>
<dbReference type="CDD" id="cd00093">
    <property type="entry name" value="HTH_XRE"/>
    <property type="match status" value="1"/>
</dbReference>
<feature type="domain" description="HTH cro/C1-type" evidence="1">
    <location>
        <begin position="15"/>
        <end position="69"/>
    </location>
</feature>
<dbReference type="Pfam" id="PF12844">
    <property type="entry name" value="HTH_19"/>
    <property type="match status" value="1"/>
</dbReference>
<reference evidence="2" key="2">
    <citation type="submission" date="2021-06" db="EMBL/GenBank/DDBJ databases">
        <authorList>
            <consortium name="NCBI Pathogen Detection Project"/>
        </authorList>
    </citation>
    <scope>NUCLEOTIDE SEQUENCE</scope>
    <source>
        <strain evidence="2">Clostridioides</strain>
    </source>
</reference>
<dbReference type="InterPro" id="IPR001387">
    <property type="entry name" value="Cro/C1-type_HTH"/>
</dbReference>
<dbReference type="SMART" id="SM00530">
    <property type="entry name" value="HTH_XRE"/>
    <property type="match status" value="1"/>
</dbReference>
<dbReference type="SUPFAM" id="SSF47413">
    <property type="entry name" value="lambda repressor-like DNA-binding domains"/>
    <property type="match status" value="1"/>
</dbReference>
<dbReference type="Gene3D" id="1.10.260.40">
    <property type="entry name" value="lambda repressor-like DNA-binding domains"/>
    <property type="match status" value="1"/>
</dbReference>
<dbReference type="InterPro" id="IPR010982">
    <property type="entry name" value="Lambda_DNA-bd_dom_sf"/>
</dbReference>
<sequence length="124" mass="14754">MEKQNLEDNERRQRLKDIRLSKKLKQKDFGKKLGLSLSQISSYETGHRKIPQRTINDICREFNVNEQWLLHGEGEMFVDITEDLETSEEIKTMIKKIFALEDEDREAIEKIIDNAYLKIKNEEL</sequence>
<dbReference type="AlphaFoldDB" id="A0A9P3WV23"/>
<protein>
    <submittedName>
        <fullName evidence="2">Helix-turn-helix transcriptional regulator</fullName>
    </submittedName>
</protein>
<evidence type="ECO:0000259" key="1">
    <source>
        <dbReference type="PROSITE" id="PS50943"/>
    </source>
</evidence>